<dbReference type="SMART" id="SM00028">
    <property type="entry name" value="TPR"/>
    <property type="match status" value="18"/>
</dbReference>
<proteinExistence type="predicted"/>
<feature type="repeat" description="TPR" evidence="1">
    <location>
        <begin position="45"/>
        <end position="78"/>
    </location>
</feature>
<feature type="repeat" description="TPR" evidence="1">
    <location>
        <begin position="303"/>
        <end position="336"/>
    </location>
</feature>
<evidence type="ECO:0000256" key="1">
    <source>
        <dbReference type="PROSITE-ProRule" id="PRU00339"/>
    </source>
</evidence>
<dbReference type="EMBL" id="CALNXJ010000024">
    <property type="protein sequence ID" value="CAH3129233.1"/>
    <property type="molecule type" value="Genomic_DNA"/>
</dbReference>
<feature type="repeat" description="TPR" evidence="1">
    <location>
        <begin position="463"/>
        <end position="496"/>
    </location>
</feature>
<name>A0AAU9WXI4_9CNID</name>
<dbReference type="Proteomes" id="UP001159428">
    <property type="component" value="Unassembled WGS sequence"/>
</dbReference>
<comment type="caution">
    <text evidence="4">The sequence shown here is derived from an EMBL/GenBank/DDBJ whole genome shotgun (WGS) entry which is preliminary data.</text>
</comment>
<dbReference type="InterPro" id="IPR019734">
    <property type="entry name" value="TPR_rpt"/>
</dbReference>
<feature type="repeat" description="TPR" evidence="1">
    <location>
        <begin position="183"/>
        <end position="216"/>
    </location>
</feature>
<feature type="repeat" description="TPR" evidence="1">
    <location>
        <begin position="543"/>
        <end position="576"/>
    </location>
</feature>
<sequence>FFFAATADVYRNLGNEAFKKGDFINAIHFYTKGIKMNCNEKELKAKLHNNRAIAHFKLGNHQDSLRDAEAAIELNPTFLKAIVRAATACVELKRFEEAITWCDKGLAIDKNNSILLSLRLQSVSEVGDKSMEEKGPMSHDHGSASSGDVKKVIDLYNQGKEAIEYLNLYLKKAKEVGDKHGEGNAYSSLGNAYHRLGDFKKAKEYHNLHLKIAKEVGDKHGEGVAYGSLGNAYLSLCDFKKAIEYHNLNLKIAKEVGDKHGEGGAYGNLGNAYHRLGDFKKAIEYHNLHLKMAKEVGDKHGEGNAYCSLGNAYRRLGDFKKAIDYHNLHLKIVKEVGDKHGEGVAYGNLGNAYDSLGDFKKGKEYHNLHLKIAKEVGDKHGEGGAYGNLGNAYGRLGDFKKAIEYHNLHLKIAKEVGDKHGEGVAHGNLGNAYHRLGDFKKAIEYHNLDRKIAKEVGDKHGEGGAYGNLGNVYFSLGDFKKAIEYHNLNLKIAKEVGDKHGEGNAYGNLGNAYGRLGDFKKAIEYHNLHLKIAKEVGDKHGEGGAYGNLGNAYHRLGDFKKAIEFHNLHLKIAKEVGDKHGEGNAYGDLGIAYGRLGDFKKAIEYHNLHLKFAKEVGDKHGEGVAYGNLGNAYDCLGDLKKAIEYHNLILKIAKEVGDKHGEGVAYGNLGSAYSRLGDFKKAIEYNNLDLKIAKEVGDKHGEGGAYGNLGNAYHRLGDFKKAIEYHNLHLKIAKEVGDKSLEAMAYSSLALVFELQGRLPKAVEHYQASINLFNSLRVLLISKDEWKVNFRNQHQVAYTGLWRVLVEQGNVDEALFVAEKGRAQALTDLMESSFCGGTSHHKGEDEDCAVLKSVPSNTVFQAVDKANVNLWVVSEGKQVQLRQSKLRGFVSENSGSSLSFESFMLGIYTQLGKTKEAKPQSRIQQDGCLSTLYDIVMKPVADLIEGDELLIIPDGPLWIAPYAALKDGNSKYLCESFTIRVAPSLASLRLIADCPDDYHKSSGALLVGDPWVSEVTNSKGKKVFEQLQYAKKEVEMIGKILNITPITGSQATKREVLKRLSSVSLVHFAAHGCMETGEIALTPDPDRISTVPTEEDYILTIGDVLNAQLRAKLVVLSCCHSGRGEIKAEGVVGIARAFMGAGARSIVVSLWAINDEATLEFMKHFYQQLAGGKPASESLNLAMKSLRESDTFCDIKYWAPFLLIGDDVTLDFKAKERENLNMKSHK</sequence>
<keyword evidence="1" id="KW-0802">TPR repeat</keyword>
<dbReference type="AlphaFoldDB" id="A0AAU9WXI4"/>
<feature type="repeat" description="TPR" evidence="1">
    <location>
        <begin position="7"/>
        <end position="40"/>
    </location>
</feature>
<gene>
    <name evidence="4" type="ORF">PMEA_00014000</name>
</gene>
<evidence type="ECO:0000259" key="3">
    <source>
        <dbReference type="Pfam" id="PF12770"/>
    </source>
</evidence>
<dbReference type="PANTHER" id="PTHR10098:SF108">
    <property type="entry name" value="TETRATRICOPEPTIDE REPEAT PROTEIN 28"/>
    <property type="match status" value="1"/>
</dbReference>
<dbReference type="Pfam" id="PF00515">
    <property type="entry name" value="TPR_1"/>
    <property type="match status" value="1"/>
</dbReference>
<feature type="domain" description="CHAT" evidence="3">
    <location>
        <begin position="928"/>
        <end position="1206"/>
    </location>
</feature>
<feature type="non-terminal residue" evidence="4">
    <location>
        <position position="1"/>
    </location>
</feature>
<dbReference type="InterPro" id="IPR024983">
    <property type="entry name" value="CHAT_dom"/>
</dbReference>
<dbReference type="Pfam" id="PF13424">
    <property type="entry name" value="TPR_12"/>
    <property type="match status" value="8"/>
</dbReference>
<feature type="repeat" description="TPR" evidence="1">
    <location>
        <begin position="503"/>
        <end position="536"/>
    </location>
</feature>
<reference evidence="4 5" key="1">
    <citation type="submission" date="2022-05" db="EMBL/GenBank/DDBJ databases">
        <authorList>
            <consortium name="Genoscope - CEA"/>
            <person name="William W."/>
        </authorList>
    </citation>
    <scope>NUCLEOTIDE SEQUENCE [LARGE SCALE GENOMIC DNA]</scope>
</reference>
<dbReference type="PANTHER" id="PTHR10098">
    <property type="entry name" value="RAPSYN-RELATED"/>
    <property type="match status" value="1"/>
</dbReference>
<accession>A0AAU9WXI4</accession>
<feature type="region of interest" description="Disordered" evidence="2">
    <location>
        <begin position="127"/>
        <end position="146"/>
    </location>
</feature>
<evidence type="ECO:0000313" key="5">
    <source>
        <dbReference type="Proteomes" id="UP001159428"/>
    </source>
</evidence>
<organism evidence="4 5">
    <name type="scientific">Pocillopora meandrina</name>
    <dbReference type="NCBI Taxonomy" id="46732"/>
    <lineage>
        <taxon>Eukaryota</taxon>
        <taxon>Metazoa</taxon>
        <taxon>Cnidaria</taxon>
        <taxon>Anthozoa</taxon>
        <taxon>Hexacorallia</taxon>
        <taxon>Scleractinia</taxon>
        <taxon>Astrocoeniina</taxon>
        <taxon>Pocilloporidae</taxon>
        <taxon>Pocillopora</taxon>
    </lineage>
</organism>
<keyword evidence="5" id="KW-1185">Reference proteome</keyword>
<dbReference type="InterPro" id="IPR011990">
    <property type="entry name" value="TPR-like_helical_dom_sf"/>
</dbReference>
<dbReference type="PROSITE" id="PS50005">
    <property type="entry name" value="TPR"/>
    <property type="match status" value="9"/>
</dbReference>
<feature type="repeat" description="TPR" evidence="1">
    <location>
        <begin position="263"/>
        <end position="296"/>
    </location>
</feature>
<dbReference type="Gene3D" id="1.25.40.10">
    <property type="entry name" value="Tetratricopeptide repeat domain"/>
    <property type="match status" value="7"/>
</dbReference>
<protein>
    <recommendedName>
        <fullName evidence="3">CHAT domain-containing protein</fullName>
    </recommendedName>
</protein>
<evidence type="ECO:0000313" key="4">
    <source>
        <dbReference type="EMBL" id="CAH3129233.1"/>
    </source>
</evidence>
<feature type="repeat" description="TPR" evidence="1">
    <location>
        <begin position="703"/>
        <end position="736"/>
    </location>
</feature>
<evidence type="ECO:0000256" key="2">
    <source>
        <dbReference type="SAM" id="MobiDB-lite"/>
    </source>
</evidence>
<dbReference type="SUPFAM" id="SSF48452">
    <property type="entry name" value="TPR-like"/>
    <property type="match status" value="5"/>
</dbReference>
<dbReference type="Pfam" id="PF12770">
    <property type="entry name" value="CHAT"/>
    <property type="match status" value="1"/>
</dbReference>